<protein>
    <recommendedName>
        <fullName evidence="3">YkgJ family cysteine cluster protein</fullName>
    </recommendedName>
</protein>
<name>D1Z2J5_METPS</name>
<evidence type="ECO:0008006" key="3">
    <source>
        <dbReference type="Google" id="ProtNLM"/>
    </source>
</evidence>
<dbReference type="PANTHER" id="PTHR35866:SF2">
    <property type="entry name" value="YKGJ FAMILY CYSTEINE CLUSTER PROTEIN"/>
    <property type="match status" value="1"/>
</dbReference>
<dbReference type="InParanoid" id="D1Z2J5"/>
<sequence length="208" mass="22993">MKSDEIARLRRDLETFKATVPGPVVDKVVAASFQCKRCGKCCMGRFGDNTVTVFPSEIRAIMAAAGLGWFDVARPYESDEVDGKGVIHTFEWALRRKENGDCAFLEGGKCVVYEHRPHICRTYPMRLEAGELELYECDGLGMGVTDDAYGMAVALLERQVSEASESIALLEKFEAGSPHTPSGKTYVVHDSEGSHIVEEREDGSFRFA</sequence>
<dbReference type="AlphaFoldDB" id="D1Z2J5"/>
<reference evidence="2" key="3">
    <citation type="journal article" date="2011" name="PLoS ONE">
        <title>Genome sequence of a mesophilic hydrogenotrophic methanogen Methanocella paludicola, the first cultivated representative of the order Methanocellales.</title>
        <authorList>
            <person name="Sakai S."/>
            <person name="Takaki Y."/>
            <person name="Shimamura S."/>
            <person name="Sekine M."/>
            <person name="Tajima T."/>
            <person name="Kosugi H."/>
            <person name="Ichikawa N."/>
            <person name="Tasumi E."/>
            <person name="Hiraki A.T."/>
            <person name="Shimizu A."/>
            <person name="Kato Y."/>
            <person name="Nishiko R."/>
            <person name="Mori K."/>
            <person name="Fujita N."/>
            <person name="Imachi H."/>
            <person name="Takai K."/>
        </authorList>
    </citation>
    <scope>NUCLEOTIDE SEQUENCE [LARGE SCALE GENOMIC DNA]</scope>
    <source>
        <strain evidence="2">DSM 17711 / JCM 13418 / NBRC 101707 / SANAE</strain>
    </source>
</reference>
<dbReference type="Pfam" id="PF03692">
    <property type="entry name" value="CxxCxxCC"/>
    <property type="match status" value="1"/>
</dbReference>
<proteinExistence type="predicted"/>
<gene>
    <name evidence="1" type="ordered locus">MCP_2845</name>
</gene>
<dbReference type="GeneID" id="8682523"/>
<dbReference type="STRING" id="304371.MCP_2845"/>
<dbReference type="EMBL" id="AP011532">
    <property type="protein sequence ID" value="BAI62917.1"/>
    <property type="molecule type" value="Genomic_DNA"/>
</dbReference>
<keyword evidence="2" id="KW-1185">Reference proteome</keyword>
<accession>D1Z2J5</accession>
<evidence type="ECO:0000313" key="1">
    <source>
        <dbReference type="EMBL" id="BAI62917.1"/>
    </source>
</evidence>
<dbReference type="PANTHER" id="PTHR35866">
    <property type="entry name" value="PUTATIVE-RELATED"/>
    <property type="match status" value="1"/>
</dbReference>
<evidence type="ECO:0000313" key="2">
    <source>
        <dbReference type="Proteomes" id="UP000001882"/>
    </source>
</evidence>
<organism evidence="1 2">
    <name type="scientific">Methanocella paludicola (strain DSM 17711 / JCM 13418 / NBRC 101707 / SANAE)</name>
    <dbReference type="NCBI Taxonomy" id="304371"/>
    <lineage>
        <taxon>Archaea</taxon>
        <taxon>Methanobacteriati</taxon>
        <taxon>Methanobacteriota</taxon>
        <taxon>Stenosarchaea group</taxon>
        <taxon>Methanomicrobia</taxon>
        <taxon>Methanocellales</taxon>
        <taxon>Methanocellaceae</taxon>
        <taxon>Methanocella</taxon>
    </lineage>
</organism>
<dbReference type="KEGG" id="mpd:MCP_2845"/>
<dbReference type="InterPro" id="IPR005358">
    <property type="entry name" value="Puta_zinc/iron-chelating_dom"/>
</dbReference>
<dbReference type="eggNOG" id="arCOG02579">
    <property type="taxonomic scope" value="Archaea"/>
</dbReference>
<dbReference type="RefSeq" id="WP_012901587.1">
    <property type="nucleotide sequence ID" value="NC_013665.1"/>
</dbReference>
<dbReference type="Proteomes" id="UP000001882">
    <property type="component" value="Chromosome"/>
</dbReference>
<reference evidence="1 2" key="2">
    <citation type="journal article" date="2008" name="Int. J. Syst. Evol. Microbiol.">
        <title>Methanocella paludicola gen. nov., sp. nov., a methane-producing archaeon, the first isolate of the lineage 'Rice Cluster I', and proposal of the new archaeal order Methanocellales ord. nov.</title>
        <authorList>
            <person name="Sakai S."/>
            <person name="Imachi H."/>
            <person name="Hanada S."/>
            <person name="Ohashi A."/>
            <person name="Harada H."/>
            <person name="Kamagata Y."/>
        </authorList>
    </citation>
    <scope>NUCLEOTIDE SEQUENCE [LARGE SCALE GENOMIC DNA]</scope>
    <source>
        <strain evidence="2">DSM 17711 / JCM 13418 / NBRC 101707 / SANAE</strain>
    </source>
</reference>
<reference evidence="1 2" key="1">
    <citation type="journal article" date="2007" name="Appl. Environ. Microbiol.">
        <title>Isolation of key methanogens for global methane emission from rice paddy fields: a novel isolate affiliated with the clone cluster rice cluster I.</title>
        <authorList>
            <person name="Sakai S."/>
            <person name="Imachi H."/>
            <person name="Sekiguchi Y."/>
            <person name="Ohashi A."/>
            <person name="Harada H."/>
            <person name="Kamagata Y."/>
        </authorList>
    </citation>
    <scope>NUCLEOTIDE SEQUENCE [LARGE SCALE GENOMIC DNA]</scope>
    <source>
        <strain evidence="2">DSM 17711 / JCM 13418 / NBRC 101707 / SANAE</strain>
    </source>
</reference>